<dbReference type="EMBL" id="CP049989">
    <property type="protein sequence ID" value="QIM52517.1"/>
    <property type="molecule type" value="Genomic_DNA"/>
</dbReference>
<feature type="domain" description="OmpR/PhoB-type" evidence="6">
    <location>
        <begin position="2"/>
        <end position="95"/>
    </location>
</feature>
<dbReference type="Gene3D" id="3.40.50.10070">
    <property type="entry name" value="TolB, N-terminal domain"/>
    <property type="match status" value="1"/>
</dbReference>
<dbReference type="GO" id="GO:0003677">
    <property type="term" value="F:DNA binding"/>
    <property type="evidence" value="ECO:0007669"/>
    <property type="project" value="UniProtKB-UniRule"/>
</dbReference>
<evidence type="ECO:0000256" key="3">
    <source>
        <dbReference type="ARBA" id="ARBA00023125"/>
    </source>
</evidence>
<protein>
    <submittedName>
        <fullName evidence="7">Tetratricopeptide repeat protein</fullName>
    </submittedName>
</protein>
<dbReference type="KEGG" id="hcz:G9Q37_10360"/>
<evidence type="ECO:0000256" key="1">
    <source>
        <dbReference type="ARBA" id="ARBA00022737"/>
    </source>
</evidence>
<name>A0A6G8IH38_9BURK</name>
<feature type="DNA-binding region" description="OmpR/PhoB-type" evidence="5">
    <location>
        <begin position="2"/>
        <end position="95"/>
    </location>
</feature>
<dbReference type="SUPFAM" id="SSF48452">
    <property type="entry name" value="TPR-like"/>
    <property type="match status" value="1"/>
</dbReference>
<sequence length="505" mass="54097">MPDRYQFDRFEVRPAERALLVDGVPASVGARAFDLLLCLLARHDRVVGKDEILDAVWPGLVVEDNNLSVQVAALRKLLGPDSIATVAGRGYQWALPLRAAGAAPAAGLASGPTIAVLPFNVLCDEPQIRYLADGLAEDTIALLARVPGFRLVSRASSFAFRGQGTTVPEIARELGVRFVVEGSVRPAGEGVRVGTQLIDASSGHVLWSGRFERRRDAAVDLQEDIARGIMSELEPELTRAEIAHIRRQRPEHQGVWAHYHQAIGAIALQGWGPDAIAEARALLLKSTALDPAFGLGHAHYALLTALSTNLTQLPDAARLAADALRTADRAIALDDGSSEVLGYAGCALCDLGQHQRGVEVLQRALAIDPSNAQAHVALGASLALTGRLEAGIEQMRHGMAISPRDRRQGFWRWALGTFLLRVGREAEALAEAREAARRDPRFHLARVLEAALLDRQGQPAAAAAALAEARRLCAGMGVADIALTHGRRVGERLALLWPQSPPAPA</sequence>
<organism evidence="7 8">
    <name type="scientific">Hydrogenophaga crocea</name>
    <dbReference type="NCBI Taxonomy" id="2716225"/>
    <lineage>
        <taxon>Bacteria</taxon>
        <taxon>Pseudomonadati</taxon>
        <taxon>Pseudomonadota</taxon>
        <taxon>Betaproteobacteria</taxon>
        <taxon>Burkholderiales</taxon>
        <taxon>Comamonadaceae</taxon>
        <taxon>Hydrogenophaga</taxon>
    </lineage>
</organism>
<proteinExistence type="predicted"/>
<keyword evidence="3 5" id="KW-0238">DNA-binding</keyword>
<keyword evidence="2 4" id="KW-0802">TPR repeat</keyword>
<dbReference type="InterPro" id="IPR051012">
    <property type="entry name" value="CellSynth/LPSAsmb/PSIAsmb"/>
</dbReference>
<dbReference type="GO" id="GO:0000160">
    <property type="term" value="P:phosphorelay signal transduction system"/>
    <property type="evidence" value="ECO:0007669"/>
    <property type="project" value="InterPro"/>
</dbReference>
<accession>A0A6G8IH38</accession>
<dbReference type="GO" id="GO:0006355">
    <property type="term" value="P:regulation of DNA-templated transcription"/>
    <property type="evidence" value="ECO:0007669"/>
    <property type="project" value="InterPro"/>
</dbReference>
<dbReference type="PANTHER" id="PTHR45586">
    <property type="entry name" value="TPR REPEAT-CONTAINING PROTEIN PA4667"/>
    <property type="match status" value="1"/>
</dbReference>
<dbReference type="Gene3D" id="1.10.10.10">
    <property type="entry name" value="Winged helix-like DNA-binding domain superfamily/Winged helix DNA-binding domain"/>
    <property type="match status" value="1"/>
</dbReference>
<evidence type="ECO:0000256" key="5">
    <source>
        <dbReference type="PROSITE-ProRule" id="PRU01091"/>
    </source>
</evidence>
<dbReference type="SMART" id="SM00862">
    <property type="entry name" value="Trans_reg_C"/>
    <property type="match status" value="1"/>
</dbReference>
<dbReference type="PANTHER" id="PTHR45586:SF1">
    <property type="entry name" value="LIPOPOLYSACCHARIDE ASSEMBLY PROTEIN B"/>
    <property type="match status" value="1"/>
</dbReference>
<evidence type="ECO:0000256" key="4">
    <source>
        <dbReference type="PROSITE-ProRule" id="PRU00339"/>
    </source>
</evidence>
<dbReference type="PROSITE" id="PS51755">
    <property type="entry name" value="OMPR_PHOB"/>
    <property type="match status" value="1"/>
</dbReference>
<dbReference type="Pfam" id="PF00486">
    <property type="entry name" value="Trans_reg_C"/>
    <property type="match status" value="1"/>
</dbReference>
<keyword evidence="1" id="KW-0677">Repeat</keyword>
<gene>
    <name evidence="7" type="ORF">G9Q37_10360</name>
</gene>
<keyword evidence="8" id="KW-1185">Reference proteome</keyword>
<dbReference type="Pfam" id="PF13414">
    <property type="entry name" value="TPR_11"/>
    <property type="match status" value="1"/>
</dbReference>
<feature type="repeat" description="TPR" evidence="4">
    <location>
        <begin position="338"/>
        <end position="371"/>
    </location>
</feature>
<dbReference type="InterPro" id="IPR016032">
    <property type="entry name" value="Sig_transdc_resp-reg_C-effctor"/>
</dbReference>
<reference evidence="7 8" key="1">
    <citation type="submission" date="2020-03" db="EMBL/GenBank/DDBJ databases">
        <title>Hydrogenophaga sp. nov. isolated from cyanobacterial mat.</title>
        <authorList>
            <person name="Thorat V."/>
            <person name="Kirdat K."/>
            <person name="Tiwarekar B."/>
            <person name="Costa E.D."/>
            <person name="Yadav A."/>
        </authorList>
    </citation>
    <scope>NUCLEOTIDE SEQUENCE [LARGE SCALE GENOMIC DNA]</scope>
    <source>
        <strain evidence="7 8">BA0156</strain>
    </source>
</reference>
<dbReference type="SMART" id="SM00028">
    <property type="entry name" value="TPR"/>
    <property type="match status" value="2"/>
</dbReference>
<dbReference type="CDD" id="cd00383">
    <property type="entry name" value="trans_reg_C"/>
    <property type="match status" value="1"/>
</dbReference>
<evidence type="ECO:0000313" key="7">
    <source>
        <dbReference type="EMBL" id="QIM52517.1"/>
    </source>
</evidence>
<dbReference type="InterPro" id="IPR011990">
    <property type="entry name" value="TPR-like_helical_dom_sf"/>
</dbReference>
<evidence type="ECO:0000259" key="6">
    <source>
        <dbReference type="PROSITE" id="PS51755"/>
    </source>
</evidence>
<dbReference type="PROSITE" id="PS50005">
    <property type="entry name" value="TPR"/>
    <property type="match status" value="1"/>
</dbReference>
<dbReference type="InterPro" id="IPR036388">
    <property type="entry name" value="WH-like_DNA-bd_sf"/>
</dbReference>
<dbReference type="Gene3D" id="1.25.40.10">
    <property type="entry name" value="Tetratricopeptide repeat domain"/>
    <property type="match status" value="1"/>
</dbReference>
<dbReference type="Proteomes" id="UP000503162">
    <property type="component" value="Chromosome"/>
</dbReference>
<dbReference type="InterPro" id="IPR019734">
    <property type="entry name" value="TPR_rpt"/>
</dbReference>
<dbReference type="RefSeq" id="WP_166227119.1">
    <property type="nucleotide sequence ID" value="NZ_CP049989.1"/>
</dbReference>
<evidence type="ECO:0000256" key="2">
    <source>
        <dbReference type="ARBA" id="ARBA00022803"/>
    </source>
</evidence>
<dbReference type="InterPro" id="IPR001867">
    <property type="entry name" value="OmpR/PhoB-type_DNA-bd"/>
</dbReference>
<dbReference type="AlphaFoldDB" id="A0A6G8IH38"/>
<evidence type="ECO:0000313" key="8">
    <source>
        <dbReference type="Proteomes" id="UP000503162"/>
    </source>
</evidence>
<dbReference type="SUPFAM" id="SSF46894">
    <property type="entry name" value="C-terminal effector domain of the bipartite response regulators"/>
    <property type="match status" value="1"/>
</dbReference>